<evidence type="ECO:0000259" key="1">
    <source>
        <dbReference type="Pfam" id="PF16289"/>
    </source>
</evidence>
<dbReference type="Proteomes" id="UP000265745">
    <property type="component" value="Unassembled WGS sequence"/>
</dbReference>
<evidence type="ECO:0000313" key="3">
    <source>
        <dbReference type="Proteomes" id="UP000265745"/>
    </source>
</evidence>
<dbReference type="EMBL" id="QJSA01000021">
    <property type="protein sequence ID" value="RHW19615.1"/>
    <property type="molecule type" value="Genomic_DNA"/>
</dbReference>
<sequence>AARAGGVRQKNVSKTTMGIDGLRALNVFVDSSIFIGKNYNYMHSSFVALKEAVLDERANLLVTDVTIEEIKANIYEDVGKASQALRKIRATAKVLRNVPSLNESVVFEDIEQASVGAQLVEQLEQFLKDAKADTVPVAEADTRFVFDCYFKKSPPFGYGKKKREFPDAFVLSTLSEWAESMQEDVIVVSQDSDMLGIEGQFPRLSVVRSLEEFLSKVTSYFEELAPTAQQLLEENLEEIESQLEQQFQWLGFILADQDGEVNETRVTEIGGISAYLIALNHGTDGQPAEAQFELTATIEFEADVSYDNLETASYDSEDKVLIPWETVERTVHCYEIVQADLSLQFDTVHPYSVEIEELNLHTPKDVSVYAEEDDGWPYK</sequence>
<dbReference type="AlphaFoldDB" id="A0A396S881"/>
<proteinExistence type="predicted"/>
<comment type="caution">
    <text evidence="2">The sequence shown here is derived from an EMBL/GenBank/DDBJ whole genome shotgun (WGS) entry which is preliminary data.</text>
</comment>
<dbReference type="RefSeq" id="WP_205890274.1">
    <property type="nucleotide sequence ID" value="NZ_QJSA01000021.1"/>
</dbReference>
<accession>A0A396S881</accession>
<protein>
    <recommendedName>
        <fullName evidence="1">DUF4935 domain-containing protein</fullName>
    </recommendedName>
</protein>
<evidence type="ECO:0000313" key="2">
    <source>
        <dbReference type="EMBL" id="RHW19615.1"/>
    </source>
</evidence>
<feature type="domain" description="DUF4935" evidence="1">
    <location>
        <begin position="27"/>
        <end position="194"/>
    </location>
</feature>
<gene>
    <name evidence="2" type="ORF">C2846_17705</name>
</gene>
<organism evidence="2 3">
    <name type="scientific">Pseudomonas jilinensis</name>
    <dbReference type="NCBI Taxonomy" id="2078689"/>
    <lineage>
        <taxon>Bacteria</taxon>
        <taxon>Pseudomonadati</taxon>
        <taxon>Pseudomonadota</taxon>
        <taxon>Gammaproteobacteria</taxon>
        <taxon>Pseudomonadales</taxon>
        <taxon>Pseudomonadaceae</taxon>
        <taxon>Pseudomonas</taxon>
    </lineage>
</organism>
<feature type="non-terminal residue" evidence="2">
    <location>
        <position position="1"/>
    </location>
</feature>
<reference evidence="2 3" key="1">
    <citation type="submission" date="2018-06" db="EMBL/GenBank/DDBJ databases">
        <title>Pseudomonas jilinensis sp. nov., isolated from the production water of Jilin Oilfield in China.</title>
        <authorList>
            <person name="Wang J."/>
        </authorList>
    </citation>
    <scope>NUCLEOTIDE SEQUENCE [LARGE SCALE GENOMIC DNA]</scope>
    <source>
        <strain evidence="2 3">JS15-10A1</strain>
    </source>
</reference>
<name>A0A396S881_9PSED</name>
<dbReference type="InterPro" id="IPR032557">
    <property type="entry name" value="DUF4935"/>
</dbReference>
<keyword evidence="3" id="KW-1185">Reference proteome</keyword>
<dbReference type="Pfam" id="PF16289">
    <property type="entry name" value="PIN_12"/>
    <property type="match status" value="1"/>
</dbReference>